<dbReference type="InterPro" id="IPR001005">
    <property type="entry name" value="SANT/Myb"/>
</dbReference>
<name>S8DP32_9LAMI</name>
<dbReference type="AlphaFoldDB" id="S8DP32"/>
<dbReference type="FunFam" id="1.10.10.60:FF:000012">
    <property type="entry name" value="Metastasis-associated 1 family, member 3"/>
    <property type="match status" value="1"/>
</dbReference>
<evidence type="ECO:0000256" key="6">
    <source>
        <dbReference type="SAM" id="MobiDB-lite"/>
    </source>
</evidence>
<keyword evidence="3" id="KW-0862">Zinc</keyword>
<protein>
    <recommendedName>
        <fullName evidence="7">SANT domain-containing protein</fullName>
    </recommendedName>
</protein>
<evidence type="ECO:0000313" key="9">
    <source>
        <dbReference type="Proteomes" id="UP000015453"/>
    </source>
</evidence>
<dbReference type="Proteomes" id="UP000015453">
    <property type="component" value="Unassembled WGS sequence"/>
</dbReference>
<keyword evidence="2" id="KW-0863">Zinc-finger</keyword>
<keyword evidence="9" id="KW-1185">Reference proteome</keyword>
<feature type="non-terminal residue" evidence="8">
    <location>
        <position position="459"/>
    </location>
</feature>
<sequence length="459" mass="51551">TYESIISSNKVTWTVTLEELSQLLPSGQRFFDLSTPSHGSSSTTDLTAVGKNFLRKRRALQFNERSLILKYKACKHFWKEGRVVSVRKLRGKSQKRFDQSQALHKKNRSCRSRLTHSGGTDNPPLTVPAEELVDFVNRLLSSSPFKPYRRILRMPALIIDRQTKESRFVSSNGLVEDPLALEKERYLINTWTSSEREVFIDKLASFGKDFRKISSFLDHKTVADCVEFYYKNHKSECFSRAKRKSGSSEQRKSQPSSTYLVTAGKRWSREAGAVSLDILGEASAIAASNDGYVESQPKYKSRMFFPSSRYYDSPRGGGDDGRLLAPESIDVYNGETAAVDVLAGICGSLSSEAMSSCITSSIDPQDGGILDLRLQRVNSCVKRPLTPPDVTQIVDKECSEESCEAVNSAHWTDDEKSAFVRAVSMYGKDFSMISRCVRTRSKKQCKVFFSKARKCLGLD</sequence>
<dbReference type="Pfam" id="PF00249">
    <property type="entry name" value="Myb_DNA-binding"/>
    <property type="match status" value="2"/>
</dbReference>
<feature type="non-terminal residue" evidence="8">
    <location>
        <position position="1"/>
    </location>
</feature>
<evidence type="ECO:0000256" key="3">
    <source>
        <dbReference type="ARBA" id="ARBA00022833"/>
    </source>
</evidence>
<evidence type="ECO:0000256" key="1">
    <source>
        <dbReference type="ARBA" id="ARBA00022723"/>
    </source>
</evidence>
<dbReference type="PANTHER" id="PTHR47340:SF1">
    <property type="entry name" value="DUPLICATED HOMEODOMAIN-LIKE SUPERFAMILY PROTEIN"/>
    <property type="match status" value="1"/>
</dbReference>
<dbReference type="InterPro" id="IPR017884">
    <property type="entry name" value="SANT_dom"/>
</dbReference>
<keyword evidence="5" id="KW-0539">Nucleus</keyword>
<gene>
    <name evidence="8" type="ORF">M569_09989</name>
</gene>
<dbReference type="GO" id="GO:0008270">
    <property type="term" value="F:zinc ion binding"/>
    <property type="evidence" value="ECO:0007669"/>
    <property type="project" value="UniProtKB-KW"/>
</dbReference>
<keyword evidence="1" id="KW-0479">Metal-binding</keyword>
<dbReference type="Gene3D" id="1.20.58.1880">
    <property type="match status" value="1"/>
</dbReference>
<proteinExistence type="predicted"/>
<evidence type="ECO:0000256" key="2">
    <source>
        <dbReference type="ARBA" id="ARBA00022771"/>
    </source>
</evidence>
<feature type="domain" description="SANT" evidence="7">
    <location>
        <begin position="189"/>
        <end position="237"/>
    </location>
</feature>
<dbReference type="Gene3D" id="1.10.10.60">
    <property type="entry name" value="Homeodomain-like"/>
    <property type="match status" value="1"/>
</dbReference>
<dbReference type="OrthoDB" id="10258692at2759"/>
<feature type="compositionally biased region" description="Basic residues" evidence="6">
    <location>
        <begin position="103"/>
        <end position="114"/>
    </location>
</feature>
<dbReference type="PROSITE" id="PS51293">
    <property type="entry name" value="SANT"/>
    <property type="match status" value="2"/>
</dbReference>
<evidence type="ECO:0000259" key="7">
    <source>
        <dbReference type="PROSITE" id="PS51293"/>
    </source>
</evidence>
<evidence type="ECO:0000256" key="4">
    <source>
        <dbReference type="ARBA" id="ARBA00023125"/>
    </source>
</evidence>
<evidence type="ECO:0000256" key="5">
    <source>
        <dbReference type="ARBA" id="ARBA00023242"/>
    </source>
</evidence>
<dbReference type="CDD" id="cd00167">
    <property type="entry name" value="SANT"/>
    <property type="match status" value="1"/>
</dbReference>
<organism evidence="8 9">
    <name type="scientific">Genlisea aurea</name>
    <dbReference type="NCBI Taxonomy" id="192259"/>
    <lineage>
        <taxon>Eukaryota</taxon>
        <taxon>Viridiplantae</taxon>
        <taxon>Streptophyta</taxon>
        <taxon>Embryophyta</taxon>
        <taxon>Tracheophyta</taxon>
        <taxon>Spermatophyta</taxon>
        <taxon>Magnoliopsida</taxon>
        <taxon>eudicotyledons</taxon>
        <taxon>Gunneridae</taxon>
        <taxon>Pentapetalae</taxon>
        <taxon>asterids</taxon>
        <taxon>lamiids</taxon>
        <taxon>Lamiales</taxon>
        <taxon>Lentibulariaceae</taxon>
        <taxon>Genlisea</taxon>
    </lineage>
</organism>
<accession>S8DP32</accession>
<dbReference type="GO" id="GO:0005634">
    <property type="term" value="C:nucleus"/>
    <property type="evidence" value="ECO:0007669"/>
    <property type="project" value="UniProtKB-ARBA"/>
</dbReference>
<evidence type="ECO:0000313" key="8">
    <source>
        <dbReference type="EMBL" id="EPS64788.1"/>
    </source>
</evidence>
<dbReference type="SUPFAM" id="SSF46689">
    <property type="entry name" value="Homeodomain-like"/>
    <property type="match status" value="2"/>
</dbReference>
<dbReference type="PANTHER" id="PTHR47340">
    <property type="entry name" value="DUPLICATED HOMEODOMAIN-LIKE SUPERFAMILY PROTEIN"/>
    <property type="match status" value="1"/>
</dbReference>
<feature type="region of interest" description="Disordered" evidence="6">
    <location>
        <begin position="95"/>
        <end position="123"/>
    </location>
</feature>
<feature type="domain" description="SANT" evidence="7">
    <location>
        <begin position="411"/>
        <end position="457"/>
    </location>
</feature>
<dbReference type="GO" id="GO:0003677">
    <property type="term" value="F:DNA binding"/>
    <property type="evidence" value="ECO:0007669"/>
    <property type="project" value="UniProtKB-KW"/>
</dbReference>
<dbReference type="InterPro" id="IPR009057">
    <property type="entry name" value="Homeodomain-like_sf"/>
</dbReference>
<reference evidence="8 9" key="1">
    <citation type="journal article" date="2013" name="BMC Genomics">
        <title>The miniature genome of a carnivorous plant Genlisea aurea contains a low number of genes and short non-coding sequences.</title>
        <authorList>
            <person name="Leushkin E.V."/>
            <person name="Sutormin R.A."/>
            <person name="Nabieva E.R."/>
            <person name="Penin A.A."/>
            <person name="Kondrashov A.S."/>
            <person name="Logacheva M.D."/>
        </authorList>
    </citation>
    <scope>NUCLEOTIDE SEQUENCE [LARGE SCALE GENOMIC DNA]</scope>
</reference>
<dbReference type="SMART" id="SM00717">
    <property type="entry name" value="SANT"/>
    <property type="match status" value="2"/>
</dbReference>
<keyword evidence="4" id="KW-0238">DNA-binding</keyword>
<comment type="caution">
    <text evidence="8">The sequence shown here is derived from an EMBL/GenBank/DDBJ whole genome shotgun (WGS) entry which is preliminary data.</text>
</comment>
<dbReference type="EMBL" id="AUSU01004613">
    <property type="protein sequence ID" value="EPS64788.1"/>
    <property type="molecule type" value="Genomic_DNA"/>
</dbReference>